<gene>
    <name evidence="2" type="ORF">FUAX_18860</name>
</gene>
<feature type="compositionally biased region" description="Basic residues" evidence="1">
    <location>
        <begin position="1"/>
        <end position="15"/>
    </location>
</feature>
<dbReference type="EMBL" id="AP025314">
    <property type="protein sequence ID" value="BDD09454.1"/>
    <property type="molecule type" value="Genomic_DNA"/>
</dbReference>
<reference evidence="2 3" key="1">
    <citation type="submission" date="2021-12" db="EMBL/GenBank/DDBJ databases">
        <title>Genome sequencing of bacteria with rrn-lacking chromosome and rrn-plasmid.</title>
        <authorList>
            <person name="Anda M."/>
            <person name="Iwasaki W."/>
        </authorList>
    </citation>
    <scope>NUCLEOTIDE SEQUENCE [LARGE SCALE GENOMIC DNA]</scope>
    <source>
        <strain evidence="2 3">DSM 100852</strain>
    </source>
</reference>
<evidence type="ECO:0000313" key="3">
    <source>
        <dbReference type="Proteomes" id="UP001348817"/>
    </source>
</evidence>
<dbReference type="AlphaFoldDB" id="A0AAU9D4R3"/>
<proteinExistence type="predicted"/>
<keyword evidence="3" id="KW-1185">Reference proteome</keyword>
<dbReference type="Proteomes" id="UP001348817">
    <property type="component" value="Chromosome"/>
</dbReference>
<accession>A0AAU9D4R3</accession>
<dbReference type="KEGG" id="fax:FUAX_18860"/>
<evidence type="ECO:0000256" key="1">
    <source>
        <dbReference type="SAM" id="MobiDB-lite"/>
    </source>
</evidence>
<dbReference type="RefSeq" id="WP_338394654.1">
    <property type="nucleotide sequence ID" value="NZ_AP025314.1"/>
</dbReference>
<feature type="region of interest" description="Disordered" evidence="1">
    <location>
        <begin position="1"/>
        <end position="32"/>
    </location>
</feature>
<protein>
    <submittedName>
        <fullName evidence="2">Uncharacterized protein</fullName>
    </submittedName>
</protein>
<sequence>MFRQTPARKRKKHNASPKQGLSKAPPIQPFSKDQPIQRKIGFEIEFRSIFSGQSKSEEGFRKRRFGLLHTKPLEKGETLLSSPYFDLEAEDGPYIGSTVEIVTKPFEETLEGFHELSVFIEQLKRFCEIAKTAKSVVGLDTFEAEGLGLHAKERILLDLTHSQYELPMFPQATSGIRISRLSAMLNDIGMGEVGESAEMAERKKALRQEIGHLPFFGYHSNLVLMSHCTLVSKEALEVFWTEHPEAPGVKASDALRGTLQQICFYLMSGSMPVYSYVKAFTTILARTDFAKIFSLLPNEEQLFFRLNNNQAWKELVRTMCRPEIFGKKRNDWSNYKNPKVVWPMSGPKSINLEAPFFAKGIYRGFPHFLIYSTNMLAGLSSGQWADSIPDTDLLSPHHFPVPSRREWLQSLGEMREKTDVHPYSEEEMPIFETRGMGVAYSAEKVADKLRKWFAYVFELNQDRDYKYGEPHEEFGIH</sequence>
<name>A0AAU9D4R3_9BACT</name>
<organism evidence="2 3">
    <name type="scientific">Fulvitalea axinellae</name>
    <dbReference type="NCBI Taxonomy" id="1182444"/>
    <lineage>
        <taxon>Bacteria</taxon>
        <taxon>Pseudomonadati</taxon>
        <taxon>Bacteroidota</taxon>
        <taxon>Cytophagia</taxon>
        <taxon>Cytophagales</taxon>
        <taxon>Persicobacteraceae</taxon>
        <taxon>Fulvitalea</taxon>
    </lineage>
</organism>
<evidence type="ECO:0000313" key="2">
    <source>
        <dbReference type="EMBL" id="BDD09454.1"/>
    </source>
</evidence>